<reference evidence="13" key="1">
    <citation type="submission" date="2011-02" db="EMBL/GenBank/DDBJ databases">
        <title>The Genome Sequence of Capsaspora owczarzaki ATCC 30864.</title>
        <authorList>
            <person name="Russ C."/>
            <person name="Cuomo C."/>
            <person name="Burger G."/>
            <person name="Gray M.W."/>
            <person name="Holland P.W.H."/>
            <person name="King N."/>
            <person name="Lang F.B.F."/>
            <person name="Roger A.J."/>
            <person name="Ruiz-Trillo I."/>
            <person name="Young S.K."/>
            <person name="Zeng Q."/>
            <person name="Gargeya S."/>
            <person name="Alvarado L."/>
            <person name="Berlin A."/>
            <person name="Chapman S.B."/>
            <person name="Chen Z."/>
            <person name="Freedman E."/>
            <person name="Gellesch M."/>
            <person name="Goldberg J."/>
            <person name="Griggs A."/>
            <person name="Gujja S."/>
            <person name="Heilman E."/>
            <person name="Heiman D."/>
            <person name="Howarth C."/>
            <person name="Mehta T."/>
            <person name="Neiman D."/>
            <person name="Pearson M."/>
            <person name="Roberts A."/>
            <person name="Saif S."/>
            <person name="Shea T."/>
            <person name="Shenoy N."/>
            <person name="Sisk P."/>
            <person name="Stolte C."/>
            <person name="Sykes S."/>
            <person name="White J."/>
            <person name="Yandava C."/>
            <person name="Haas B."/>
            <person name="Nusbaum C."/>
            <person name="Birren B."/>
        </authorList>
    </citation>
    <scope>NUCLEOTIDE SEQUENCE</scope>
    <source>
        <strain evidence="13">ATCC 30864</strain>
    </source>
</reference>
<evidence type="ECO:0000256" key="3">
    <source>
        <dbReference type="ARBA" id="ARBA00022989"/>
    </source>
</evidence>
<accession>A0A0D2WYU6</accession>
<feature type="domain" description="G-protein coupled receptors family 3 profile" evidence="11">
    <location>
        <begin position="360"/>
        <end position="563"/>
    </location>
</feature>
<feature type="transmembrane region" description="Helical" evidence="10">
    <location>
        <begin position="519"/>
        <end position="541"/>
    </location>
</feature>
<dbReference type="eggNOG" id="KOG1055">
    <property type="taxonomic scope" value="Eukaryota"/>
</dbReference>
<dbReference type="CDD" id="cd15047">
    <property type="entry name" value="7tmC_GABA-B-like"/>
    <property type="match status" value="1"/>
</dbReference>
<evidence type="ECO:0000256" key="2">
    <source>
        <dbReference type="ARBA" id="ARBA00022692"/>
    </source>
</evidence>
<evidence type="ECO:0000256" key="5">
    <source>
        <dbReference type="ARBA" id="ARBA00023136"/>
    </source>
</evidence>
<dbReference type="OrthoDB" id="2150267at2759"/>
<dbReference type="GO" id="GO:0038039">
    <property type="term" value="C:G protein-coupled receptor heterodimeric complex"/>
    <property type="evidence" value="ECO:0007669"/>
    <property type="project" value="TreeGrafter"/>
</dbReference>
<organism evidence="12 13">
    <name type="scientific">Capsaspora owczarzaki (strain ATCC 30864)</name>
    <dbReference type="NCBI Taxonomy" id="595528"/>
    <lineage>
        <taxon>Eukaryota</taxon>
        <taxon>Filasterea</taxon>
        <taxon>Capsaspora</taxon>
    </lineage>
</organism>
<evidence type="ECO:0000313" key="13">
    <source>
        <dbReference type="Proteomes" id="UP000008743"/>
    </source>
</evidence>
<proteinExistence type="predicted"/>
<keyword evidence="2 10" id="KW-0812">Transmembrane</keyword>
<name>A0A0D2WYU6_CAPO3</name>
<evidence type="ECO:0000256" key="9">
    <source>
        <dbReference type="SAM" id="MobiDB-lite"/>
    </source>
</evidence>
<dbReference type="PANTHER" id="PTHR10519">
    <property type="entry name" value="GABA-B RECEPTOR"/>
    <property type="match status" value="1"/>
</dbReference>
<feature type="transmembrane region" description="Helical" evidence="10">
    <location>
        <begin position="363"/>
        <end position="384"/>
    </location>
</feature>
<feature type="transmembrane region" description="Helical" evidence="10">
    <location>
        <begin position="317"/>
        <end position="341"/>
    </location>
</feature>
<dbReference type="InParanoid" id="A0A0D2WYU6"/>
<feature type="transmembrane region" description="Helical" evidence="10">
    <location>
        <begin position="405"/>
        <end position="426"/>
    </location>
</feature>
<dbReference type="Proteomes" id="UP000008743">
    <property type="component" value="Unassembled WGS sequence"/>
</dbReference>
<protein>
    <recommendedName>
        <fullName evidence="11">G-protein coupled receptors family 3 profile domain-containing protein</fullName>
    </recommendedName>
</protein>
<evidence type="ECO:0000256" key="1">
    <source>
        <dbReference type="ARBA" id="ARBA00004141"/>
    </source>
</evidence>
<gene>
    <name evidence="12" type="ORF">CAOG_008244</name>
</gene>
<dbReference type="PANTHER" id="PTHR10519:SF20">
    <property type="entry name" value="G-PROTEIN COUPLED RECEPTOR 156-RELATED"/>
    <property type="match status" value="1"/>
</dbReference>
<feature type="transmembrane region" description="Helical" evidence="10">
    <location>
        <begin position="454"/>
        <end position="479"/>
    </location>
</feature>
<dbReference type="Pfam" id="PF00003">
    <property type="entry name" value="7tm_3"/>
    <property type="match status" value="1"/>
</dbReference>
<feature type="region of interest" description="Disordered" evidence="9">
    <location>
        <begin position="621"/>
        <end position="651"/>
    </location>
</feature>
<dbReference type="InterPro" id="IPR017978">
    <property type="entry name" value="GPCR_3_C"/>
</dbReference>
<keyword evidence="4" id="KW-0297">G-protein coupled receptor</keyword>
<dbReference type="GO" id="GO:0007214">
    <property type="term" value="P:gamma-aminobutyric acid signaling pathway"/>
    <property type="evidence" value="ECO:0007669"/>
    <property type="project" value="TreeGrafter"/>
</dbReference>
<dbReference type="InterPro" id="IPR002455">
    <property type="entry name" value="GPCR3_GABA-B"/>
</dbReference>
<evidence type="ECO:0000259" key="11">
    <source>
        <dbReference type="PROSITE" id="PS50259"/>
    </source>
</evidence>
<evidence type="ECO:0000256" key="7">
    <source>
        <dbReference type="ARBA" id="ARBA00023180"/>
    </source>
</evidence>
<keyword evidence="13" id="KW-1185">Reference proteome</keyword>
<dbReference type="STRING" id="595528.A0A0D2WYU6"/>
<dbReference type="AlphaFoldDB" id="A0A0D2WYU6"/>
<dbReference type="PROSITE" id="PS50259">
    <property type="entry name" value="G_PROTEIN_RECEP_F3_4"/>
    <property type="match status" value="1"/>
</dbReference>
<dbReference type="EMBL" id="KE346378">
    <property type="protein sequence ID" value="KJE98253.1"/>
    <property type="molecule type" value="Genomic_DNA"/>
</dbReference>
<dbReference type="PRINTS" id="PR01177">
    <property type="entry name" value="GABAB1RECPTR"/>
</dbReference>
<evidence type="ECO:0000256" key="8">
    <source>
        <dbReference type="ARBA" id="ARBA00023224"/>
    </source>
</evidence>
<comment type="subcellular location">
    <subcellularLocation>
        <location evidence="1">Membrane</location>
        <topology evidence="1">Multi-pass membrane protein</topology>
    </subcellularLocation>
</comment>
<evidence type="ECO:0000256" key="10">
    <source>
        <dbReference type="SAM" id="Phobius"/>
    </source>
</evidence>
<dbReference type="PhylomeDB" id="A0A0D2WYU6"/>
<feature type="transmembrane region" description="Helical" evidence="10">
    <location>
        <begin position="283"/>
        <end position="305"/>
    </location>
</feature>
<feature type="transmembrane region" description="Helical" evidence="10">
    <location>
        <begin position="491"/>
        <end position="513"/>
    </location>
</feature>
<keyword evidence="6" id="KW-0675">Receptor</keyword>
<dbReference type="GO" id="GO:0004965">
    <property type="term" value="F:G protein-coupled GABA receptor activity"/>
    <property type="evidence" value="ECO:0007669"/>
    <property type="project" value="InterPro"/>
</dbReference>
<keyword evidence="5 10" id="KW-0472">Membrane</keyword>
<keyword evidence="8" id="KW-0807">Transducer</keyword>
<evidence type="ECO:0000256" key="6">
    <source>
        <dbReference type="ARBA" id="ARBA00023170"/>
    </source>
</evidence>
<keyword evidence="7" id="KW-0325">Glycoprotein</keyword>
<sequence length="656" mass="69018">MGGGIYVEDVQTSVTMDNSYNITMEGNTALYGGAFASAVDGALLMNNVIMRNNHAHQGSAGYVVGTLILTRGYFSNNQATMMNGGVVYYYSANHAQNCSTCVVLPDNVDDTSGTPTPSAITSAPSQLSVSSSNLDFAAGGAGTPSNPLVSADLVSGTTIELDLTVRDALGNLIQSVSTNYKVVATLSPILNGALVGYSAVTLNAGAASVSITFVGYLNSPFTLAIQVVDLSGALLASVAPLTIAFSTSSNCGEDKTQQLTTVSNGLTYPICVPAELSTVSTSAFIAVQVVTSLCAVGTIVIFVILRRHLSHSSIRASSPVLLQFMLASTVLVYAAIFLMGVDSGSDDNSLVSLSTVASNICRAIPWLLGLGFDLVYGAMLAKAWRIHKIFNNRLRRRIMLTDGNLIKHIVIFAMHDIILNAVWVGVDPLGLEYHVLSSSSSGTTVTSQCRSDNFGIYLAIYLAFKGAVLLAGIYLAIACRNVADQFNESKQLGFAIYNLTFISCIIIPLVLAIQASATVVYLIAAFGTLLALVMTIAIIFVPKIVLVYSGADTSVQNTSSKSNATIPRVNVSDASETQWAEINAHLSKLNAATLKRSAADFNDAFDSLAIILEHLSTAYEGSESRSHKSQGGPTSEHEMKSKVSNKASAEAVVVAV</sequence>
<keyword evidence="3 10" id="KW-1133">Transmembrane helix</keyword>
<evidence type="ECO:0000313" key="12">
    <source>
        <dbReference type="EMBL" id="KJE98253.1"/>
    </source>
</evidence>
<evidence type="ECO:0000256" key="4">
    <source>
        <dbReference type="ARBA" id="ARBA00023040"/>
    </source>
</evidence>